<dbReference type="PANTHER" id="PTHR33799:SF1">
    <property type="entry name" value="PTS SYSTEM MANNOSE-SPECIFIC EIIAB COMPONENT-RELATED"/>
    <property type="match status" value="1"/>
</dbReference>
<dbReference type="PANTHER" id="PTHR33799">
    <property type="entry name" value="PTS PERMEASE-RELATED-RELATED"/>
    <property type="match status" value="1"/>
</dbReference>
<dbReference type="Gene3D" id="3.40.50.510">
    <property type="entry name" value="Phosphotransferase system, mannose-type IIA component"/>
    <property type="match status" value="1"/>
</dbReference>
<dbReference type="SUPFAM" id="SSF53062">
    <property type="entry name" value="PTS system fructose IIA component-like"/>
    <property type="match status" value="1"/>
</dbReference>
<proteinExistence type="predicted"/>
<comment type="caution">
    <text evidence="3">The sequence shown here is derived from an EMBL/GenBank/DDBJ whole genome shotgun (WGS) entry which is preliminary data.</text>
</comment>
<protein>
    <submittedName>
        <fullName evidence="3">PTS fructose transporter subunit IIA</fullName>
    </submittedName>
</protein>
<dbReference type="Proteomes" id="UP000823896">
    <property type="component" value="Unassembled WGS sequence"/>
</dbReference>
<sequence length="140" mass="15201">MSAYVLMVSHGGFAEGLCDTLHMFAGNSEGIMSIGLRDGESVERFRLRAQTLIAQLDQQDELLVLADLIGGSPLTTVLDVLQEKGMLTNTAVLGGMNLPMALNAVLCKDQGIREMKQMILQEATASISEMTLQNEEEEDI</sequence>
<dbReference type="GO" id="GO:0009401">
    <property type="term" value="P:phosphoenolpyruvate-dependent sugar phosphotransferase system"/>
    <property type="evidence" value="ECO:0007669"/>
    <property type="project" value="InterPro"/>
</dbReference>
<evidence type="ECO:0000313" key="4">
    <source>
        <dbReference type="Proteomes" id="UP000823896"/>
    </source>
</evidence>
<dbReference type="InterPro" id="IPR051471">
    <property type="entry name" value="Bacterial_PTS_sugar_comp"/>
</dbReference>
<dbReference type="InterPro" id="IPR036662">
    <property type="entry name" value="PTS_EIIA_man-typ_sf"/>
</dbReference>
<dbReference type="InterPro" id="IPR004701">
    <property type="entry name" value="PTS_EIIA_man-typ"/>
</dbReference>
<keyword evidence="1" id="KW-0808">Transferase</keyword>
<reference evidence="3" key="2">
    <citation type="submission" date="2021-04" db="EMBL/GenBank/DDBJ databases">
        <authorList>
            <person name="Gilroy R."/>
        </authorList>
    </citation>
    <scope>NUCLEOTIDE SEQUENCE</scope>
    <source>
        <strain evidence="3">CHK187-11901</strain>
    </source>
</reference>
<evidence type="ECO:0000256" key="1">
    <source>
        <dbReference type="ARBA" id="ARBA00022679"/>
    </source>
</evidence>
<name>A0A9D2NQR2_9FIRM</name>
<reference evidence="3" key="1">
    <citation type="journal article" date="2021" name="PeerJ">
        <title>Extensive microbial diversity within the chicken gut microbiome revealed by metagenomics and culture.</title>
        <authorList>
            <person name="Gilroy R."/>
            <person name="Ravi A."/>
            <person name="Getino M."/>
            <person name="Pursley I."/>
            <person name="Horton D.L."/>
            <person name="Alikhan N.F."/>
            <person name="Baker D."/>
            <person name="Gharbi K."/>
            <person name="Hall N."/>
            <person name="Watson M."/>
            <person name="Adriaenssens E.M."/>
            <person name="Foster-Nyarko E."/>
            <person name="Jarju S."/>
            <person name="Secka A."/>
            <person name="Antonio M."/>
            <person name="Oren A."/>
            <person name="Chaudhuri R.R."/>
            <person name="La Ragione R."/>
            <person name="Hildebrand F."/>
            <person name="Pallen M.J."/>
        </authorList>
    </citation>
    <scope>NUCLEOTIDE SEQUENCE</scope>
    <source>
        <strain evidence="3">CHK187-11901</strain>
    </source>
</reference>
<organism evidence="3 4">
    <name type="scientific">Candidatus Merdibacter merdavium</name>
    <dbReference type="NCBI Taxonomy" id="2838692"/>
    <lineage>
        <taxon>Bacteria</taxon>
        <taxon>Bacillati</taxon>
        <taxon>Bacillota</taxon>
        <taxon>Erysipelotrichia</taxon>
        <taxon>Erysipelotrichales</taxon>
        <taxon>Erysipelotrichaceae</taxon>
        <taxon>Merdibacter</taxon>
    </lineage>
</organism>
<gene>
    <name evidence="3" type="ORF">H9702_00435</name>
</gene>
<evidence type="ECO:0000313" key="3">
    <source>
        <dbReference type="EMBL" id="HJC35585.1"/>
    </source>
</evidence>
<feature type="domain" description="PTS EIIA type-4" evidence="2">
    <location>
        <begin position="2"/>
        <end position="127"/>
    </location>
</feature>
<dbReference type="GO" id="GO:0016740">
    <property type="term" value="F:transferase activity"/>
    <property type="evidence" value="ECO:0007669"/>
    <property type="project" value="UniProtKB-KW"/>
</dbReference>
<dbReference type="PROSITE" id="PS51096">
    <property type="entry name" value="PTS_EIIA_TYPE_4"/>
    <property type="match status" value="1"/>
</dbReference>
<evidence type="ECO:0000259" key="2">
    <source>
        <dbReference type="PROSITE" id="PS51096"/>
    </source>
</evidence>
<dbReference type="AlphaFoldDB" id="A0A9D2NQR2"/>
<accession>A0A9D2NQR2</accession>
<dbReference type="EMBL" id="DWWM01000002">
    <property type="protein sequence ID" value="HJC35585.1"/>
    <property type="molecule type" value="Genomic_DNA"/>
</dbReference>
<dbReference type="GO" id="GO:0016020">
    <property type="term" value="C:membrane"/>
    <property type="evidence" value="ECO:0007669"/>
    <property type="project" value="InterPro"/>
</dbReference>
<dbReference type="Pfam" id="PF03610">
    <property type="entry name" value="EIIA-man"/>
    <property type="match status" value="1"/>
</dbReference>